<organism evidence="1 2">
    <name type="scientific">Tamaricihabitans halophyticus</name>
    <dbReference type="NCBI Taxonomy" id="1262583"/>
    <lineage>
        <taxon>Bacteria</taxon>
        <taxon>Bacillati</taxon>
        <taxon>Actinomycetota</taxon>
        <taxon>Actinomycetes</taxon>
        <taxon>Pseudonocardiales</taxon>
        <taxon>Pseudonocardiaceae</taxon>
        <taxon>Tamaricihabitans</taxon>
    </lineage>
</organism>
<gene>
    <name evidence="1" type="ORF">EV191_10418</name>
</gene>
<dbReference type="Proteomes" id="UP000294911">
    <property type="component" value="Unassembled WGS sequence"/>
</dbReference>
<comment type="caution">
    <text evidence="1">The sequence shown here is derived from an EMBL/GenBank/DDBJ whole genome shotgun (WGS) entry which is preliminary data.</text>
</comment>
<name>A0A4R2R1V8_9PSEU</name>
<proteinExistence type="predicted"/>
<accession>A0A4R2R1V8</accession>
<evidence type="ECO:0000313" key="1">
    <source>
        <dbReference type="EMBL" id="TCP53451.1"/>
    </source>
</evidence>
<dbReference type="AlphaFoldDB" id="A0A4R2R1V8"/>
<evidence type="ECO:0000313" key="2">
    <source>
        <dbReference type="Proteomes" id="UP000294911"/>
    </source>
</evidence>
<protein>
    <submittedName>
        <fullName evidence="1">Uncharacterized protein</fullName>
    </submittedName>
</protein>
<reference evidence="1 2" key="1">
    <citation type="submission" date="2019-03" db="EMBL/GenBank/DDBJ databases">
        <title>Genomic Encyclopedia of Type Strains, Phase IV (KMG-IV): sequencing the most valuable type-strain genomes for metagenomic binning, comparative biology and taxonomic classification.</title>
        <authorList>
            <person name="Goeker M."/>
        </authorList>
    </citation>
    <scope>NUCLEOTIDE SEQUENCE [LARGE SCALE GENOMIC DNA]</scope>
    <source>
        <strain evidence="1 2">DSM 45765</strain>
    </source>
</reference>
<keyword evidence="2" id="KW-1185">Reference proteome</keyword>
<dbReference type="RefSeq" id="WP_132877185.1">
    <property type="nucleotide sequence ID" value="NZ_SLXQ01000004.1"/>
</dbReference>
<sequence>MIFWTIREDLRHMFRATVPARGDTAETFCGITFEITPDDIRLPDDVWDQRPELCSRCARIFRENHAMRR</sequence>
<dbReference type="EMBL" id="SLXQ01000004">
    <property type="protein sequence ID" value="TCP53451.1"/>
    <property type="molecule type" value="Genomic_DNA"/>
</dbReference>
<dbReference type="OrthoDB" id="3854519at2"/>